<keyword evidence="3" id="KW-1185">Reference proteome</keyword>
<feature type="transmembrane region" description="Helical" evidence="1">
    <location>
        <begin position="474"/>
        <end position="496"/>
    </location>
</feature>
<feature type="transmembrane region" description="Helical" evidence="1">
    <location>
        <begin position="165"/>
        <end position="188"/>
    </location>
</feature>
<feature type="transmembrane region" description="Helical" evidence="1">
    <location>
        <begin position="348"/>
        <end position="375"/>
    </location>
</feature>
<keyword evidence="1" id="KW-0472">Membrane</keyword>
<dbReference type="EMBL" id="VTFZ01000003">
    <property type="protein sequence ID" value="MRX79799.1"/>
    <property type="molecule type" value="Genomic_DNA"/>
</dbReference>
<sequence length="678" mass="73868">MVIESQHSWKSFSLQGFSKRERMAAILLGALTAIAIVICAASHDIYAAIFYALVLIFLYSASIRTYWLYSHQLFQTYGASKTRNIFVAILAISILLGVVLEGLTLIGSPLSSPPQLPSWNLKRLVAFFSLCFFVSTYAFAHFLSQTNNYSQASISKCNVSSNFKAPLIAAFLIVVVAAAALLSGIFPWRLSESVNRVLFLAICILVVVITLVMLKQKGSNRPELIFLTVALVSGTFLCFALPPVTAISPDDQIHFDRSLGLSYLGRSEYSDSEIQLANVPWVIDSVVQFNDLDKVIDELDSSHSKAIETGNLHALDGFYSPVAVSSLLNIAFIGYIPSAIGLWLGRLLGLPLTGIVILGRWANLLSYCGVFYFAIKNIPSKKTLMTVIALLPTSLYLASNYSYDPWVISMLALSFSNLYRELSKTDKAITLDGVATVCLPMLLGLCPKAVYFPVIGLLFLFPTSKFPSPSHRRVFFAGVVIFGVLVVSTFILPLFFSSAAIAGDARGGTDVNSGEQIAFIISHPIDFIKTLVAFLVDYISPINSDQYSISYFYMGTLSTEVRCFATIPFVLLIVTALFDGQGTTRLNAGAIAWVLFIVACTLGLVATSLYLSFTPVGLNWINGCQARYILPVLFLPLALIRTSKSDTKGAKPVSIRHAPILTVGALSIICNLVLVIAP</sequence>
<evidence type="ECO:0000313" key="3">
    <source>
        <dbReference type="Proteomes" id="UP000470010"/>
    </source>
</evidence>
<feature type="transmembrane region" description="Helical" evidence="1">
    <location>
        <begin position="551"/>
        <end position="578"/>
    </location>
</feature>
<dbReference type="Pfam" id="PF09913">
    <property type="entry name" value="DUF2142"/>
    <property type="match status" value="1"/>
</dbReference>
<feature type="transmembrane region" description="Helical" evidence="1">
    <location>
        <begin position="660"/>
        <end position="677"/>
    </location>
</feature>
<feature type="transmembrane region" description="Helical" evidence="1">
    <location>
        <begin position="590"/>
        <end position="613"/>
    </location>
</feature>
<organism evidence="2 3">
    <name type="scientific">Enorma shizhengliae</name>
    <dbReference type="NCBI Taxonomy" id="2606615"/>
    <lineage>
        <taxon>Bacteria</taxon>
        <taxon>Bacillati</taxon>
        <taxon>Actinomycetota</taxon>
        <taxon>Coriobacteriia</taxon>
        <taxon>Coriobacteriales</taxon>
        <taxon>Coriobacteriaceae</taxon>
        <taxon>Enorma</taxon>
    </lineage>
</organism>
<dbReference type="AlphaFoldDB" id="A0A7K0G9E3"/>
<evidence type="ECO:0000256" key="1">
    <source>
        <dbReference type="SAM" id="Phobius"/>
    </source>
</evidence>
<feature type="transmembrane region" description="Helical" evidence="1">
    <location>
        <begin position="401"/>
        <end position="419"/>
    </location>
</feature>
<dbReference type="InterPro" id="IPR018674">
    <property type="entry name" value="DUF2142_membrane"/>
</dbReference>
<accession>A0A7K0G9E3</accession>
<keyword evidence="1" id="KW-1133">Transmembrane helix</keyword>
<feature type="transmembrane region" description="Helical" evidence="1">
    <location>
        <begin position="23"/>
        <end position="43"/>
    </location>
</feature>
<reference evidence="3" key="1">
    <citation type="submission" date="2019-08" db="EMBL/GenBank/DDBJ databases">
        <title>Arthrobacter sp. nov., isolated from plateau pika and Tibetan wild ass.</title>
        <authorList>
            <person name="Ge Y."/>
        </authorList>
    </citation>
    <scope>NUCLEOTIDE SEQUENCE [LARGE SCALE GENOMIC DNA]</scope>
    <source>
        <strain evidence="3">HF-1365</strain>
    </source>
</reference>
<feature type="transmembrane region" description="Helical" evidence="1">
    <location>
        <begin position="85"/>
        <end position="106"/>
    </location>
</feature>
<dbReference type="Proteomes" id="UP000470010">
    <property type="component" value="Unassembled WGS sequence"/>
</dbReference>
<proteinExistence type="predicted"/>
<gene>
    <name evidence="2" type="ORF">GJE22_04170</name>
</gene>
<feature type="transmembrane region" description="Helical" evidence="1">
    <location>
        <begin position="224"/>
        <end position="242"/>
    </location>
</feature>
<protein>
    <submittedName>
        <fullName evidence="2">DUF2142 domain-containing protein</fullName>
    </submittedName>
</protein>
<comment type="caution">
    <text evidence="2">The sequence shown here is derived from an EMBL/GenBank/DDBJ whole genome shotgun (WGS) entry which is preliminary data.</text>
</comment>
<evidence type="ECO:0000313" key="2">
    <source>
        <dbReference type="EMBL" id="MRX79799.1"/>
    </source>
</evidence>
<feature type="transmembrane region" description="Helical" evidence="1">
    <location>
        <begin position="431"/>
        <end position="454"/>
    </location>
</feature>
<name>A0A7K0G9E3_9ACTN</name>
<feature type="transmembrane region" description="Helical" evidence="1">
    <location>
        <begin position="619"/>
        <end position="640"/>
    </location>
</feature>
<feature type="transmembrane region" description="Helical" evidence="1">
    <location>
        <begin position="49"/>
        <end position="69"/>
    </location>
</feature>
<feature type="transmembrane region" description="Helical" evidence="1">
    <location>
        <begin position="194"/>
        <end position="212"/>
    </location>
</feature>
<keyword evidence="1" id="KW-0812">Transmembrane</keyword>
<feature type="transmembrane region" description="Helical" evidence="1">
    <location>
        <begin position="126"/>
        <end position="144"/>
    </location>
</feature>
<feature type="transmembrane region" description="Helical" evidence="1">
    <location>
        <begin position="318"/>
        <end position="336"/>
    </location>
</feature>